<comment type="caution">
    <text evidence="9">The sequence shown here is derived from an EMBL/GenBank/DDBJ whole genome shotgun (WGS) entry which is preliminary data.</text>
</comment>
<dbReference type="PANTHER" id="PTHR43280:SF28">
    <property type="entry name" value="HTH-TYPE TRANSCRIPTIONAL ACTIVATOR RHAS"/>
    <property type="match status" value="1"/>
</dbReference>
<reference evidence="9 10" key="1">
    <citation type="submission" date="2011-04" db="EMBL/GenBank/DDBJ databases">
        <title>The Genome Sequence of Clostridium citroniae WAL-19142.</title>
        <authorList>
            <consortium name="The Broad Institute Genome Sequencing Platform"/>
            <person name="Earl A."/>
            <person name="Ward D."/>
            <person name="Feldgarden M."/>
            <person name="Gevers D."/>
            <person name="Warren Y.A."/>
            <person name="Tyrrell K.L."/>
            <person name="Citron D.M."/>
            <person name="Goldstein E.J."/>
            <person name="Daigneault M."/>
            <person name="Allen-Vercoe E."/>
            <person name="Young S.K."/>
            <person name="Zeng Q."/>
            <person name="Gargeya S."/>
            <person name="Fitzgerald M."/>
            <person name="Haas B."/>
            <person name="Abouelleil A."/>
            <person name="Alvarado L."/>
            <person name="Arachchi H.M."/>
            <person name="Berlin A."/>
            <person name="Brown A."/>
            <person name="Chapman S.B."/>
            <person name="Chen Z."/>
            <person name="Dunbar C."/>
            <person name="Freedman E."/>
            <person name="Gearin G."/>
            <person name="Gellesch M."/>
            <person name="Goldberg J."/>
            <person name="Griggs A."/>
            <person name="Gujja S."/>
            <person name="Heilman E.R."/>
            <person name="Heiman D."/>
            <person name="Howarth C."/>
            <person name="Larson L."/>
            <person name="Lui A."/>
            <person name="MacDonald P.J."/>
            <person name="Mehta T."/>
            <person name="Montmayeur A."/>
            <person name="Murphy C."/>
            <person name="Neiman D."/>
            <person name="Pearson M."/>
            <person name="Priest M."/>
            <person name="Roberts A."/>
            <person name="Saif S."/>
            <person name="Shea T."/>
            <person name="Shenoy N."/>
            <person name="Sisk P."/>
            <person name="Stolte C."/>
            <person name="Sykes S."/>
            <person name="White J."/>
            <person name="Yandava C."/>
            <person name="Wortman J."/>
            <person name="Nusbaum C."/>
            <person name="Birren B."/>
        </authorList>
    </citation>
    <scope>NUCLEOTIDE SEQUENCE [LARGE SCALE GENOMIC DNA]</scope>
    <source>
        <strain evidence="9 10">WAL-19142</strain>
    </source>
</reference>
<evidence type="ECO:0000313" key="9">
    <source>
        <dbReference type="EMBL" id="KMW20896.1"/>
    </source>
</evidence>
<dbReference type="GO" id="GO:0000160">
    <property type="term" value="P:phosphorelay signal transduction system"/>
    <property type="evidence" value="ECO:0007669"/>
    <property type="project" value="InterPro"/>
</dbReference>
<dbReference type="GO" id="GO:0003700">
    <property type="term" value="F:DNA-binding transcription factor activity"/>
    <property type="evidence" value="ECO:0007669"/>
    <property type="project" value="InterPro"/>
</dbReference>
<dbReference type="SMART" id="SM00342">
    <property type="entry name" value="HTH_ARAC"/>
    <property type="match status" value="1"/>
</dbReference>
<dbReference type="GO" id="GO:0043565">
    <property type="term" value="F:sequence-specific DNA binding"/>
    <property type="evidence" value="ECO:0007669"/>
    <property type="project" value="InterPro"/>
</dbReference>
<dbReference type="PROSITE" id="PS50110">
    <property type="entry name" value="RESPONSE_REGULATORY"/>
    <property type="match status" value="1"/>
</dbReference>
<dbReference type="EMBL" id="ADLK01000018">
    <property type="protein sequence ID" value="KMW20896.1"/>
    <property type="molecule type" value="Genomic_DNA"/>
</dbReference>
<feature type="domain" description="Response regulatory" evidence="8">
    <location>
        <begin position="2"/>
        <end position="119"/>
    </location>
</feature>
<dbReference type="PANTHER" id="PTHR43280">
    <property type="entry name" value="ARAC-FAMILY TRANSCRIPTIONAL REGULATOR"/>
    <property type="match status" value="1"/>
</dbReference>
<dbReference type="RefSeq" id="WP_048929743.1">
    <property type="nucleotide sequence ID" value="NZ_KQ235877.1"/>
</dbReference>
<dbReference type="InterPro" id="IPR018060">
    <property type="entry name" value="HTH_AraC"/>
</dbReference>
<dbReference type="Proteomes" id="UP000037392">
    <property type="component" value="Unassembled WGS sequence"/>
</dbReference>
<evidence type="ECO:0000256" key="3">
    <source>
        <dbReference type="ARBA" id="ARBA00023125"/>
    </source>
</evidence>
<evidence type="ECO:0000256" key="5">
    <source>
        <dbReference type="ARBA" id="ARBA00024867"/>
    </source>
</evidence>
<dbReference type="AlphaFoldDB" id="A0A0J9C955"/>
<comment type="function">
    <text evidence="5">May play the central regulatory role in sporulation. It may be an element of the effector pathway responsible for the activation of sporulation genes in response to nutritional stress. Spo0A may act in concert with spo0H (a sigma factor) to control the expression of some genes that are critical to the sporulation process.</text>
</comment>
<dbReference type="CDD" id="cd17536">
    <property type="entry name" value="REC_YesN-like"/>
    <property type="match status" value="1"/>
</dbReference>
<dbReference type="InterPro" id="IPR018062">
    <property type="entry name" value="HTH_AraC-typ_CS"/>
</dbReference>
<feature type="modified residue" description="4-aspartylphosphate" evidence="6">
    <location>
        <position position="54"/>
    </location>
</feature>
<evidence type="ECO:0000259" key="7">
    <source>
        <dbReference type="PROSITE" id="PS01124"/>
    </source>
</evidence>
<dbReference type="PATRIC" id="fig|742734.4.peg.2097"/>
<dbReference type="Gene3D" id="3.40.50.2300">
    <property type="match status" value="1"/>
</dbReference>
<dbReference type="GeneID" id="93166279"/>
<evidence type="ECO:0000256" key="4">
    <source>
        <dbReference type="ARBA" id="ARBA00023163"/>
    </source>
</evidence>
<evidence type="ECO:0000313" key="10">
    <source>
        <dbReference type="Proteomes" id="UP000037392"/>
    </source>
</evidence>
<sequence length="519" mass="59551">MTLMILDDQTNVVRGIMSGVDWEKLGFEKVIPTYHVAEARAIMEIQPVDVLLCDIEMPVENGLSFLHWIRSKNLQTECIFLTAHAEFQYAQEAVRLDSCDYIIQPAPYEEIQSAVERAIIKIKERHEERGHSDIGRAVSKSKSAIEGGMLRDFLLGYDTNNYHEFEKLGVVPSLSRSAYLALINIVDAEDDKLDELYLVQYAFGNILTELFAPYEQQIYLAVLDERNIALVISPMKDYQIDQGGVERLLTIFCNVSKQYFGPRLACYVKLCQKLEYAGLAVKELMNRREYNVSMKDGIFFSDANEKKVRQITHVTYSSTLRTLFDDKLYVSVMESTEKYLDDLAEKGQLSKQTLEEFYQEFLMVCYSLKEWESVRKSLSDSPGAELFHQADRSIMDMKQFVRYIVGKLSECADGGGNEVEKAISYIHDNIEQELKVSELAEYVHLSPNYLNKKFKNETGISIKEYIIQEKLNLAHTLLTTTNLPVNIVSSKVGYSNFAYFSKIYKQVKGKTPSEERLKD</sequence>
<protein>
    <recommendedName>
        <fullName evidence="1">Stage 0 sporulation protein A homolog</fullName>
    </recommendedName>
</protein>
<keyword evidence="2" id="KW-0805">Transcription regulation</keyword>
<dbReference type="Pfam" id="PF00072">
    <property type="entry name" value="Response_reg"/>
    <property type="match status" value="1"/>
</dbReference>
<name>A0A0J9C955_9FIRM</name>
<dbReference type="SUPFAM" id="SSF46689">
    <property type="entry name" value="Homeodomain-like"/>
    <property type="match status" value="2"/>
</dbReference>
<dbReference type="PROSITE" id="PS01124">
    <property type="entry name" value="HTH_ARAC_FAMILY_2"/>
    <property type="match status" value="1"/>
</dbReference>
<dbReference type="InterPro" id="IPR009057">
    <property type="entry name" value="Homeodomain-like_sf"/>
</dbReference>
<dbReference type="InterPro" id="IPR011006">
    <property type="entry name" value="CheY-like_superfamily"/>
</dbReference>
<evidence type="ECO:0000256" key="2">
    <source>
        <dbReference type="ARBA" id="ARBA00023015"/>
    </source>
</evidence>
<evidence type="ECO:0000256" key="1">
    <source>
        <dbReference type="ARBA" id="ARBA00018672"/>
    </source>
</evidence>
<keyword evidence="3" id="KW-0238">DNA-binding</keyword>
<dbReference type="PROSITE" id="PS00041">
    <property type="entry name" value="HTH_ARAC_FAMILY_1"/>
    <property type="match status" value="1"/>
</dbReference>
<dbReference type="Gene3D" id="1.10.10.60">
    <property type="entry name" value="Homeodomain-like"/>
    <property type="match status" value="2"/>
</dbReference>
<evidence type="ECO:0000259" key="8">
    <source>
        <dbReference type="PROSITE" id="PS50110"/>
    </source>
</evidence>
<keyword evidence="4" id="KW-0804">Transcription</keyword>
<feature type="domain" description="HTH araC/xylS-type" evidence="7">
    <location>
        <begin position="420"/>
        <end position="518"/>
    </location>
</feature>
<gene>
    <name evidence="9" type="ORF">HMPREF9470_01955</name>
</gene>
<dbReference type="Pfam" id="PF12833">
    <property type="entry name" value="HTH_18"/>
    <property type="match status" value="1"/>
</dbReference>
<dbReference type="InterPro" id="IPR001789">
    <property type="entry name" value="Sig_transdc_resp-reg_receiver"/>
</dbReference>
<evidence type="ECO:0000256" key="6">
    <source>
        <dbReference type="PROSITE-ProRule" id="PRU00169"/>
    </source>
</evidence>
<proteinExistence type="predicted"/>
<organism evidence="9 10">
    <name type="scientific">[Clostridium] citroniae WAL-19142</name>
    <dbReference type="NCBI Taxonomy" id="742734"/>
    <lineage>
        <taxon>Bacteria</taxon>
        <taxon>Bacillati</taxon>
        <taxon>Bacillota</taxon>
        <taxon>Clostridia</taxon>
        <taxon>Lachnospirales</taxon>
        <taxon>Lachnospiraceae</taxon>
        <taxon>Enterocloster</taxon>
    </lineage>
</organism>
<dbReference type="SUPFAM" id="SSF52172">
    <property type="entry name" value="CheY-like"/>
    <property type="match status" value="1"/>
</dbReference>
<dbReference type="SMART" id="SM00448">
    <property type="entry name" value="REC"/>
    <property type="match status" value="1"/>
</dbReference>
<accession>A0A0J9C955</accession>
<keyword evidence="6" id="KW-0597">Phosphoprotein</keyword>